<keyword evidence="5 10" id="KW-0547">Nucleotide-binding</keyword>
<feature type="region of interest" description="Disordered" evidence="11">
    <location>
        <begin position="724"/>
        <end position="848"/>
    </location>
</feature>
<dbReference type="SUPFAM" id="SSF56112">
    <property type="entry name" value="Protein kinase-like (PK-like)"/>
    <property type="match status" value="1"/>
</dbReference>
<comment type="caution">
    <text evidence="13">The sequence shown here is derived from an EMBL/GenBank/DDBJ whole genome shotgun (WGS) entry which is preliminary data.</text>
</comment>
<dbReference type="EMBL" id="NAJQ01000543">
    <property type="protein sequence ID" value="TKA67898.1"/>
    <property type="molecule type" value="Genomic_DNA"/>
</dbReference>
<dbReference type="STRING" id="329884.A0A4U0WYI9"/>
<dbReference type="InterPro" id="IPR000719">
    <property type="entry name" value="Prot_kinase_dom"/>
</dbReference>
<feature type="compositionally biased region" description="Low complexity" evidence="11">
    <location>
        <begin position="1005"/>
        <end position="1030"/>
    </location>
</feature>
<feature type="compositionally biased region" description="Polar residues" evidence="11">
    <location>
        <begin position="1235"/>
        <end position="1254"/>
    </location>
</feature>
<keyword evidence="6" id="KW-0418">Kinase</keyword>
<keyword evidence="7 10" id="KW-0067">ATP-binding</keyword>
<dbReference type="Gene3D" id="1.10.510.10">
    <property type="entry name" value="Transferase(Phosphotransferase) domain 1"/>
    <property type="match status" value="1"/>
</dbReference>
<feature type="compositionally biased region" description="Polar residues" evidence="11">
    <location>
        <begin position="2208"/>
        <end position="2232"/>
    </location>
</feature>
<comment type="catalytic activity">
    <reaction evidence="8">
        <text>L-threonyl-[protein] + ATP = O-phospho-L-threonyl-[protein] + ADP + H(+)</text>
        <dbReference type="Rhea" id="RHEA:46608"/>
        <dbReference type="Rhea" id="RHEA-COMP:11060"/>
        <dbReference type="Rhea" id="RHEA-COMP:11605"/>
        <dbReference type="ChEBI" id="CHEBI:15378"/>
        <dbReference type="ChEBI" id="CHEBI:30013"/>
        <dbReference type="ChEBI" id="CHEBI:30616"/>
        <dbReference type="ChEBI" id="CHEBI:61977"/>
        <dbReference type="ChEBI" id="CHEBI:456216"/>
        <dbReference type="EC" id="2.7.11.24"/>
    </reaction>
    <physiologicalReaction direction="left-to-right" evidence="8">
        <dbReference type="Rhea" id="RHEA:46609"/>
    </physiologicalReaction>
</comment>
<organism evidence="13 14">
    <name type="scientific">Friedmanniomyces simplex</name>
    <dbReference type="NCBI Taxonomy" id="329884"/>
    <lineage>
        <taxon>Eukaryota</taxon>
        <taxon>Fungi</taxon>
        <taxon>Dikarya</taxon>
        <taxon>Ascomycota</taxon>
        <taxon>Pezizomycotina</taxon>
        <taxon>Dothideomycetes</taxon>
        <taxon>Dothideomycetidae</taxon>
        <taxon>Mycosphaerellales</taxon>
        <taxon>Teratosphaeriaceae</taxon>
        <taxon>Friedmanniomyces</taxon>
    </lineage>
</organism>
<evidence type="ECO:0000256" key="5">
    <source>
        <dbReference type="ARBA" id="ARBA00022741"/>
    </source>
</evidence>
<evidence type="ECO:0000256" key="1">
    <source>
        <dbReference type="ARBA" id="ARBA00006529"/>
    </source>
</evidence>
<dbReference type="PROSITE" id="PS00108">
    <property type="entry name" value="PROTEIN_KINASE_ST"/>
    <property type="match status" value="1"/>
</dbReference>
<feature type="region of interest" description="Disordered" evidence="11">
    <location>
        <begin position="1657"/>
        <end position="1691"/>
    </location>
</feature>
<dbReference type="InterPro" id="IPR050538">
    <property type="entry name" value="MAP_kinase_kinase_kinase"/>
</dbReference>
<feature type="compositionally biased region" description="Basic and acidic residues" evidence="11">
    <location>
        <begin position="1405"/>
        <end position="1415"/>
    </location>
</feature>
<evidence type="ECO:0000256" key="9">
    <source>
        <dbReference type="ARBA" id="ARBA00048130"/>
    </source>
</evidence>
<feature type="compositionally biased region" description="Pro residues" evidence="11">
    <location>
        <begin position="812"/>
        <end position="842"/>
    </location>
</feature>
<feature type="compositionally biased region" description="Basic and acidic residues" evidence="11">
    <location>
        <begin position="1676"/>
        <end position="1689"/>
    </location>
</feature>
<feature type="binding site" evidence="10">
    <location>
        <position position="2399"/>
    </location>
    <ligand>
        <name>ATP</name>
        <dbReference type="ChEBI" id="CHEBI:30616"/>
    </ligand>
</feature>
<feature type="compositionally biased region" description="Basic and acidic residues" evidence="11">
    <location>
        <begin position="2233"/>
        <end position="2242"/>
    </location>
</feature>
<evidence type="ECO:0000256" key="3">
    <source>
        <dbReference type="ARBA" id="ARBA00022679"/>
    </source>
</evidence>
<feature type="region of interest" description="Disordered" evidence="11">
    <location>
        <begin position="1482"/>
        <end position="1525"/>
    </location>
</feature>
<dbReference type="SMART" id="SM00220">
    <property type="entry name" value="S_TKc"/>
    <property type="match status" value="1"/>
</dbReference>
<dbReference type="FunFam" id="3.30.200.20:FF:000387">
    <property type="entry name" value="Serine/threonine-protein kinase STE11"/>
    <property type="match status" value="1"/>
</dbReference>
<dbReference type="PROSITE" id="PS50011">
    <property type="entry name" value="PROTEIN_KINASE_DOM"/>
    <property type="match status" value="1"/>
</dbReference>
<feature type="compositionally biased region" description="Polar residues" evidence="11">
    <location>
        <begin position="731"/>
        <end position="748"/>
    </location>
</feature>
<feature type="compositionally biased region" description="Polar residues" evidence="11">
    <location>
        <begin position="1089"/>
        <end position="1100"/>
    </location>
</feature>
<dbReference type="InterPro" id="IPR003107">
    <property type="entry name" value="HAT"/>
</dbReference>
<dbReference type="PANTHER" id="PTHR48016:SF48">
    <property type="entry name" value="SERINE_THREONINE-PROTEIN KINASE BCK1_SLK1_SSP31"/>
    <property type="match status" value="1"/>
</dbReference>
<feature type="compositionally biased region" description="Basic and acidic residues" evidence="11">
    <location>
        <begin position="1073"/>
        <end position="1088"/>
    </location>
</feature>
<feature type="compositionally biased region" description="Polar residues" evidence="11">
    <location>
        <begin position="1215"/>
        <end position="1228"/>
    </location>
</feature>
<gene>
    <name evidence="13" type="ORF">B0A55_09713</name>
</gene>
<reference evidence="13 14" key="1">
    <citation type="submission" date="2017-03" db="EMBL/GenBank/DDBJ databases">
        <title>Genomes of endolithic fungi from Antarctica.</title>
        <authorList>
            <person name="Coleine C."/>
            <person name="Masonjones S."/>
            <person name="Stajich J.E."/>
        </authorList>
    </citation>
    <scope>NUCLEOTIDE SEQUENCE [LARGE SCALE GENOMIC DNA]</scope>
    <source>
        <strain evidence="13 14">CCFEE 5184</strain>
    </source>
</reference>
<feature type="compositionally biased region" description="Low complexity" evidence="11">
    <location>
        <begin position="1848"/>
        <end position="1868"/>
    </location>
</feature>
<feature type="compositionally biased region" description="Acidic residues" evidence="11">
    <location>
        <begin position="2028"/>
        <end position="2038"/>
    </location>
</feature>
<dbReference type="GO" id="GO:0006396">
    <property type="term" value="P:RNA processing"/>
    <property type="evidence" value="ECO:0007669"/>
    <property type="project" value="InterPro"/>
</dbReference>
<evidence type="ECO:0000313" key="13">
    <source>
        <dbReference type="EMBL" id="TKA67898.1"/>
    </source>
</evidence>
<feature type="compositionally biased region" description="Polar residues" evidence="11">
    <location>
        <begin position="983"/>
        <end position="1004"/>
    </location>
</feature>
<feature type="compositionally biased region" description="Polar residues" evidence="11">
    <location>
        <begin position="936"/>
        <end position="957"/>
    </location>
</feature>
<evidence type="ECO:0000256" key="6">
    <source>
        <dbReference type="ARBA" id="ARBA00022777"/>
    </source>
</evidence>
<evidence type="ECO:0000256" key="7">
    <source>
        <dbReference type="ARBA" id="ARBA00022840"/>
    </source>
</evidence>
<proteinExistence type="inferred from homology"/>
<feature type="compositionally biased region" description="Low complexity" evidence="11">
    <location>
        <begin position="2277"/>
        <end position="2291"/>
    </location>
</feature>
<feature type="region of interest" description="Disordered" evidence="11">
    <location>
        <begin position="1369"/>
        <end position="1451"/>
    </location>
</feature>
<sequence>MSAASDKARFYLERHAPALNVYARQKLFSPEEIHAITAKRSHFEHILAARGSKTSDYARYAEYEINLSTLLKKRCQRMGIKGVKGYSGQRTVFFILERGTKKFPGDVGLWMQYIRFCQSEHASKKLATVFTGLLRLRPREWGMWVLAAKWYAEEQGDMRTARGYLQRGLRYCKEERKLWLEYAKLEMVCLAKLQARRKILGVGEERKEEVHEDGDENVIALPTVTAADIDPDAGKGMEEVDAAALQRLADAPAFTGAIPVAIFDAAMKQFSNSPEVAEEFFDLVADFDTVPSATKILRHILQHLHSTAPASLEAITCEARIHLFSIDALAAEFPASLGTTLARIKTGTAALPEKQWSVMAEKAVLILVPYLKRKEDDDDELDEDVQTVLVASINRYLRSVSASPKAAIVKALVEKGTKAQGRLSGEEIVEAVGYIDRVPEDSGGALTVVGPSSSSSCAGITETAVCSEEKEVGRERKSKCGLLALPDELLLRVMRYIVPSGGSLHVARMVYGNATVINHVAHHIDAGLDASGADGADEEHLRPDRLALARTCRRVNDVFCSVLYGENQWLLELAGPNRAWPAIVALPPCSAAAGLECWSRRYWDCAGEEAGAGAWPLGRSTARYVRDLSVLVTTRGEGAATAGELAALVGAEGVLALFGGGHQLRSLAIDVVARERLCVAGREWFVGGIGSGGRVTLAALLEREGDGKEVVVVDDVDQAMEEMRRGVEHASANSPYPSLTSAPSSAHLATSPRPRAHTFADATMQAAQQQEQYRRGTPVTPGGTVNGAHGGWQVPGARHVSEQQQRAAPGHYIPPPPPPPLPNSQTPGPPGLQLPGPPPRPPMSATGQTHMMIPPPPNQPNGGYATWNGHRQPTYPPPPPMQMQNRERRNYDPMAYSEYMQLPPLPPADQPLTSATYIPGGESFGPGVGIPPLHSTHGSQLQPPSRPGLQQQYSYNRGASGDFTPSYEIASQTQQRHGEGTYNHANSQSYHQDQNQSHYQAWLSNNQAQHHQQPTPQAQNVPAPQQQQTNYPPPTPTAGRQKALIAPAKETQEHPSPAVQTQNPYPFNAAPSHKAEESAPQGNRDHSSSGETPASPQDQNWPLERVQIWLAAHSFSKEWQAAFQHLNVYGTTFLDIGRAGAGGQRNFGFMPQTVLPQVARECTAGGRMWDQAKEREESRRIRRLVRDILKTGGAGTPATAASSSTTSLPLHNRRQSSQLLPLQATSAGTDGGVENSPNLSRTGNEWNALTSTPDTAGDGDSPGRTLPPTLPPMTLAQRRLSGQQRAASLDLLSRSLDENGRSGFSSAALGALGDVQRRHSPSASGEFPPNSGHKYQSPQESPGIASARPVPATDKRYYAQGHFRNASSEINMPLHGSNLSPAPGRLSAGLTPNNRDMDSAFAKPPPEDTTRRRNATDGSRPPPSERHSSQDTPASSKEHKSFLAKFRRDKRKDDVGYPAEEDMIPASPQATKSGLYNRLAHASSETSLVDRPPSRKSAHTSVESADSIPPLPPSQPRGRSTAREGEKKFIFVTPDGWNYRLIDISEVQSADQLRTVVCYNLGVLEGPNVAIHITSPGRAEHDEALNDLLLMAAVRGMADPTGSLKFFLRAPGNGALNGVVPPESAGLGLGFPQSPFHKLSFSGKPLDDETYRKLTENVPLDSPGTLRSGESTLVPEKGRSMQHLPKEGEGSLSATFDRNAVLQESMLQQDFQSLPEHERRTLLEAKQEEHRKEMERKQKAYQEFKKNRVSDGSGFRKVVDFDHPRPSPYTDRPSSSGSGEVDRKNDTLVPMRKPPPVPDPTATLVKANSLTKKTGPNARTSWPNRKEEPWKRISSGSIPEEEGGRKPAVGGIAAALAGAGRAAASVGGPSKAPNPSSGLHKSMTAPDLGQEAVRAQPKALAGIAFNRTASGRRQSPGAGGSPRSPFTISKGGQQFKIPEYEGGEDGGHREEEDEDTLRAHGRPNLSVRVPSNPMISKIKSDGRSHSPDLSPSSMHTPGQLSRMQSKRGPSFDIPARQVDFAPSSAMIEENDDDDDSDDGLFAIPLANKTKPKSGATPSAASSAKAHAILGIAKDSPATSRSPSRPELRLKTSKSNVRFESPKLPPGGSAIEDGEAPMPDIQRHVPESASSNQWSTDSPDDANRFGRRESFASDMWANRPPAEGIVEHLDDFFPNVDLDQPMGVPEEGAESSPVVATDKSLLSAKVSVTDLQSRSTTPMSSSADESDTLGSDESTLKRGDHRPVSVAQHSMRKSGGLGRTKSIRDVVKKNYNMVQHPSTSSNASSRAPSGSAMHNPLLNRVSTLRADAVSGIIRRKSTKMFGARIEQVKPSRGSRLITNLETIPQDTIPESNVQHVHKQTSTPERQPTFKWMRGQLIGKGTFGRVYLGMNTTTGELLAVKQVEVNPKAPNADPSRIREMVKALDMEIDTMQHLDHVNIVQYLGCERKEFSISIFLEYIPGGSVGSCLRKHGKFEEPVVSSLTRQTLNGLAYLHSEGILHRDLKSDNLLLDLDGTCKISDFGISKRSANPYNNDITNSMQGSVFWMAPEVIRAQSQPMGGAGGGGGGRDGLDARTTAMSQGYSAKVDIWSLGCVVLEMFAGRRPWSKEEAIGAIYKLGSLNQAPPIPDDVSSVVGPAALSFMYDCFTIDPGERPTAETLLRAPFCIFDPNYNFLDTDLYAKIRGAF</sequence>
<dbReference type="InterPro" id="IPR011009">
    <property type="entry name" value="Kinase-like_dom_sf"/>
</dbReference>
<name>A0A4U0WYI9_9PEZI</name>
<feature type="compositionally biased region" description="Low complexity" evidence="11">
    <location>
        <begin position="1196"/>
        <end position="1207"/>
    </location>
</feature>
<protein>
    <recommendedName>
        <fullName evidence="2">mitogen-activated protein kinase</fullName>
        <ecNumber evidence="2">2.7.11.24</ecNumber>
    </recommendedName>
</protein>
<dbReference type="SMART" id="SM00386">
    <property type="entry name" value="HAT"/>
    <property type="match status" value="3"/>
</dbReference>
<dbReference type="GO" id="GO:0004707">
    <property type="term" value="F:MAP kinase activity"/>
    <property type="evidence" value="ECO:0007669"/>
    <property type="project" value="UniProtKB-EC"/>
</dbReference>
<feature type="compositionally biased region" description="Basic and acidic residues" evidence="11">
    <location>
        <begin position="1726"/>
        <end position="1749"/>
    </location>
</feature>
<dbReference type="GO" id="GO:0005524">
    <property type="term" value="F:ATP binding"/>
    <property type="evidence" value="ECO:0007669"/>
    <property type="project" value="UniProtKB-UniRule"/>
</dbReference>
<feature type="compositionally biased region" description="Polar residues" evidence="11">
    <location>
        <begin position="1806"/>
        <end position="1823"/>
    </location>
</feature>
<evidence type="ECO:0000259" key="12">
    <source>
        <dbReference type="PROSITE" id="PS50011"/>
    </source>
</evidence>
<accession>A0A4U0WYI9</accession>
<feature type="compositionally biased region" description="Polar residues" evidence="11">
    <location>
        <begin position="2127"/>
        <end position="2136"/>
    </location>
</feature>
<dbReference type="Proteomes" id="UP000309340">
    <property type="component" value="Unassembled WGS sequence"/>
</dbReference>
<dbReference type="InterPro" id="IPR008271">
    <property type="entry name" value="Ser/Thr_kinase_AS"/>
</dbReference>
<dbReference type="SUPFAM" id="SSF48452">
    <property type="entry name" value="TPR-like"/>
    <property type="match status" value="1"/>
</dbReference>
<evidence type="ECO:0000256" key="4">
    <source>
        <dbReference type="ARBA" id="ARBA00022737"/>
    </source>
</evidence>
<feature type="region of interest" description="Disordered" evidence="11">
    <location>
        <begin position="917"/>
        <end position="1100"/>
    </location>
</feature>
<evidence type="ECO:0000313" key="14">
    <source>
        <dbReference type="Proteomes" id="UP000309340"/>
    </source>
</evidence>
<dbReference type="PANTHER" id="PTHR48016">
    <property type="entry name" value="MAP KINASE KINASE KINASE SSK2-RELATED-RELATED"/>
    <property type="match status" value="1"/>
</dbReference>
<evidence type="ECO:0000256" key="11">
    <source>
        <dbReference type="SAM" id="MobiDB-lite"/>
    </source>
</evidence>
<dbReference type="GO" id="GO:0004709">
    <property type="term" value="F:MAP kinase kinase kinase activity"/>
    <property type="evidence" value="ECO:0007669"/>
    <property type="project" value="UniProtKB-ARBA"/>
</dbReference>
<dbReference type="Gene3D" id="1.25.40.10">
    <property type="entry name" value="Tetratricopeptide repeat domain"/>
    <property type="match status" value="1"/>
</dbReference>
<dbReference type="EC" id="2.7.11.24" evidence="2"/>
<dbReference type="Pfam" id="PF08640">
    <property type="entry name" value="U3_assoc_6"/>
    <property type="match status" value="1"/>
</dbReference>
<feature type="domain" description="Protein kinase" evidence="12">
    <location>
        <begin position="2370"/>
        <end position="2663"/>
    </location>
</feature>
<keyword evidence="4" id="KW-0677">Repeat</keyword>
<dbReference type="PROSITE" id="PS00107">
    <property type="entry name" value="PROTEIN_KINASE_ATP"/>
    <property type="match status" value="1"/>
</dbReference>
<evidence type="ECO:0000256" key="2">
    <source>
        <dbReference type="ARBA" id="ARBA00012411"/>
    </source>
</evidence>
<dbReference type="InterPro" id="IPR017441">
    <property type="entry name" value="Protein_kinase_ATP_BS"/>
</dbReference>
<dbReference type="Pfam" id="PF00069">
    <property type="entry name" value="Pkinase"/>
    <property type="match status" value="1"/>
</dbReference>
<dbReference type="InterPro" id="IPR055347">
    <property type="entry name" value="UTP6_N"/>
</dbReference>
<dbReference type="InterPro" id="IPR011990">
    <property type="entry name" value="TPR-like_helical_dom_sf"/>
</dbReference>
<dbReference type="Gene3D" id="3.30.200.20">
    <property type="entry name" value="Phosphorylase Kinase, domain 1"/>
    <property type="match status" value="1"/>
</dbReference>
<feature type="compositionally biased region" description="Polar residues" evidence="11">
    <location>
        <begin position="1987"/>
        <end position="2003"/>
    </location>
</feature>
<keyword evidence="14" id="KW-1185">Reference proteome</keyword>
<feature type="region of interest" description="Disordered" evidence="11">
    <location>
        <begin position="1316"/>
        <end position="1348"/>
    </location>
</feature>
<feature type="region of interest" description="Disordered" evidence="11">
    <location>
        <begin position="2176"/>
        <end position="2295"/>
    </location>
</feature>
<evidence type="ECO:0000256" key="10">
    <source>
        <dbReference type="PROSITE-ProRule" id="PRU10141"/>
    </source>
</evidence>
<evidence type="ECO:0000256" key="8">
    <source>
        <dbReference type="ARBA" id="ARBA00047919"/>
    </source>
</evidence>
<keyword evidence="3" id="KW-0808">Transferase</keyword>
<comment type="similarity">
    <text evidence="1">Belongs to the protein kinase superfamily. STE Ser/Thr protein kinase family. MAP kinase kinase kinase subfamily.</text>
</comment>
<feature type="region of interest" description="Disordered" evidence="11">
    <location>
        <begin position="1726"/>
        <end position="2144"/>
    </location>
</feature>
<dbReference type="OrthoDB" id="266718at2759"/>
<feature type="region of interest" description="Disordered" evidence="11">
    <location>
        <begin position="1190"/>
        <end position="1273"/>
    </location>
</feature>
<comment type="catalytic activity">
    <reaction evidence="9">
        <text>L-seryl-[protein] + ATP = O-phospho-L-seryl-[protein] + ADP + H(+)</text>
        <dbReference type="Rhea" id="RHEA:17989"/>
        <dbReference type="Rhea" id="RHEA-COMP:9863"/>
        <dbReference type="Rhea" id="RHEA-COMP:11604"/>
        <dbReference type="ChEBI" id="CHEBI:15378"/>
        <dbReference type="ChEBI" id="CHEBI:29999"/>
        <dbReference type="ChEBI" id="CHEBI:30616"/>
        <dbReference type="ChEBI" id="CHEBI:83421"/>
        <dbReference type="ChEBI" id="CHEBI:456216"/>
        <dbReference type="EC" id="2.7.11.24"/>
    </reaction>
    <physiologicalReaction direction="left-to-right" evidence="9">
        <dbReference type="Rhea" id="RHEA:17990"/>
    </physiologicalReaction>
</comment>